<keyword evidence="1" id="KW-0802">TPR repeat</keyword>
<organism evidence="2 3">
    <name type="scientific">Lymnaea stagnalis</name>
    <name type="common">Great pond snail</name>
    <name type="synonym">Helix stagnalis</name>
    <dbReference type="NCBI Taxonomy" id="6523"/>
    <lineage>
        <taxon>Eukaryota</taxon>
        <taxon>Metazoa</taxon>
        <taxon>Spiralia</taxon>
        <taxon>Lophotrochozoa</taxon>
        <taxon>Mollusca</taxon>
        <taxon>Gastropoda</taxon>
        <taxon>Heterobranchia</taxon>
        <taxon>Euthyneura</taxon>
        <taxon>Panpulmonata</taxon>
        <taxon>Hygrophila</taxon>
        <taxon>Lymnaeoidea</taxon>
        <taxon>Lymnaeidae</taxon>
        <taxon>Lymnaea</taxon>
    </lineage>
</organism>
<dbReference type="InterPro" id="IPR019734">
    <property type="entry name" value="TPR_rpt"/>
</dbReference>
<name>A0AAV2GZU8_LYMST</name>
<protein>
    <submittedName>
        <fullName evidence="2">Uncharacterized protein</fullName>
    </submittedName>
</protein>
<sequence>DLNLRGRAYAQLAVVRSQSKTCFSQSDGTRLFGEANVKSLIEKAQKYGSNDAWTLTECGRIIRYTDLNFGTLLLERSLSIKKHSATLHHLGMCYEENAKRTAKREAKMWNRNYGASQQTCRRQPERFQAEIPESSAMRYPVSKFPLKSDDPYVVIAIDYYTQAIDISYDCNNPARFSLGILLKKCGDLEEALKQFNRIIHLTSKNDGAISKRSGECSEYLHTVTAAYEQAGLCLLELA</sequence>
<evidence type="ECO:0000256" key="1">
    <source>
        <dbReference type="PROSITE-ProRule" id="PRU00339"/>
    </source>
</evidence>
<feature type="non-terminal residue" evidence="2">
    <location>
        <position position="1"/>
    </location>
</feature>
<gene>
    <name evidence="2" type="ORF">GSLYS_00001112001</name>
</gene>
<dbReference type="Gene3D" id="1.25.40.10">
    <property type="entry name" value="Tetratricopeptide repeat domain"/>
    <property type="match status" value="1"/>
</dbReference>
<dbReference type="PROSITE" id="PS50005">
    <property type="entry name" value="TPR"/>
    <property type="match status" value="1"/>
</dbReference>
<dbReference type="Proteomes" id="UP001497497">
    <property type="component" value="Unassembled WGS sequence"/>
</dbReference>
<evidence type="ECO:0000313" key="2">
    <source>
        <dbReference type="EMBL" id="CAL1526935.1"/>
    </source>
</evidence>
<dbReference type="EMBL" id="CAXITT010000010">
    <property type="protein sequence ID" value="CAL1526935.1"/>
    <property type="molecule type" value="Genomic_DNA"/>
</dbReference>
<feature type="repeat" description="TPR" evidence="1">
    <location>
        <begin position="172"/>
        <end position="205"/>
    </location>
</feature>
<proteinExistence type="predicted"/>
<reference evidence="2 3" key="1">
    <citation type="submission" date="2024-04" db="EMBL/GenBank/DDBJ databases">
        <authorList>
            <consortium name="Genoscope - CEA"/>
            <person name="William W."/>
        </authorList>
    </citation>
    <scope>NUCLEOTIDE SEQUENCE [LARGE SCALE GENOMIC DNA]</scope>
</reference>
<dbReference type="SUPFAM" id="SSF48452">
    <property type="entry name" value="TPR-like"/>
    <property type="match status" value="1"/>
</dbReference>
<feature type="non-terminal residue" evidence="2">
    <location>
        <position position="238"/>
    </location>
</feature>
<accession>A0AAV2GZU8</accession>
<dbReference type="AlphaFoldDB" id="A0AAV2GZU8"/>
<dbReference type="InterPro" id="IPR011990">
    <property type="entry name" value="TPR-like_helical_dom_sf"/>
</dbReference>
<comment type="caution">
    <text evidence="2">The sequence shown here is derived from an EMBL/GenBank/DDBJ whole genome shotgun (WGS) entry which is preliminary data.</text>
</comment>
<keyword evidence="3" id="KW-1185">Reference proteome</keyword>
<evidence type="ECO:0000313" key="3">
    <source>
        <dbReference type="Proteomes" id="UP001497497"/>
    </source>
</evidence>